<keyword evidence="12" id="KW-1185">Reference proteome</keyword>
<dbReference type="NCBIfam" id="TIGR00254">
    <property type="entry name" value="GGDEF"/>
    <property type="match status" value="1"/>
</dbReference>
<keyword evidence="4" id="KW-0812">Transmembrane</keyword>
<dbReference type="InterPro" id="IPR035919">
    <property type="entry name" value="EAL_sf"/>
</dbReference>
<dbReference type="Pfam" id="PF00990">
    <property type="entry name" value="GGDEF"/>
    <property type="match status" value="1"/>
</dbReference>
<dbReference type="CDD" id="cd01949">
    <property type="entry name" value="GGDEF"/>
    <property type="match status" value="1"/>
</dbReference>
<dbReference type="Pfam" id="PF00563">
    <property type="entry name" value="EAL"/>
    <property type="match status" value="1"/>
</dbReference>
<dbReference type="PROSITE" id="PS50887">
    <property type="entry name" value="GGDEF"/>
    <property type="match status" value="1"/>
</dbReference>
<comment type="caution">
    <text evidence="11">The sequence shown here is derived from an EMBL/GenBank/DDBJ whole genome shotgun (WGS) entry which is preliminary data.</text>
</comment>
<gene>
    <name evidence="11" type="ORF">F1189_25425</name>
</gene>
<dbReference type="Proteomes" id="UP000325255">
    <property type="component" value="Unassembled WGS sequence"/>
</dbReference>
<dbReference type="CDD" id="cd01948">
    <property type="entry name" value="EAL"/>
    <property type="match status" value="1"/>
</dbReference>
<feature type="domain" description="GGDEF" evidence="10">
    <location>
        <begin position="433"/>
        <end position="566"/>
    </location>
</feature>
<feature type="domain" description="HAMP" evidence="9">
    <location>
        <begin position="216"/>
        <end position="269"/>
    </location>
</feature>
<reference evidence="11 12" key="1">
    <citation type="submission" date="2019-09" db="EMBL/GenBank/DDBJ databases">
        <title>Genome sequence of Rhodovastum atsumiense, a diverse member of the Acetobacteraceae family of non-sulfur purple photosynthetic bacteria.</title>
        <authorList>
            <person name="Meyer T."/>
            <person name="Kyndt J."/>
        </authorList>
    </citation>
    <scope>NUCLEOTIDE SEQUENCE [LARGE SCALE GENOMIC DNA]</scope>
    <source>
        <strain evidence="11 12">DSM 21279</strain>
    </source>
</reference>
<dbReference type="Gene3D" id="3.30.70.270">
    <property type="match status" value="1"/>
</dbReference>
<accession>A0A5M6ILN0</accession>
<dbReference type="InterPro" id="IPR043128">
    <property type="entry name" value="Rev_trsase/Diguanyl_cyclase"/>
</dbReference>
<dbReference type="PROSITE" id="PS50885">
    <property type="entry name" value="HAMP"/>
    <property type="match status" value="1"/>
</dbReference>
<evidence type="ECO:0000259" key="9">
    <source>
        <dbReference type="PROSITE" id="PS50885"/>
    </source>
</evidence>
<dbReference type="SMART" id="SM00052">
    <property type="entry name" value="EAL"/>
    <property type="match status" value="1"/>
</dbReference>
<dbReference type="GO" id="GO:0007165">
    <property type="term" value="P:signal transduction"/>
    <property type="evidence" value="ECO:0007669"/>
    <property type="project" value="UniProtKB-KW"/>
</dbReference>
<dbReference type="InterPro" id="IPR001633">
    <property type="entry name" value="EAL_dom"/>
</dbReference>
<dbReference type="PROSITE" id="PS50883">
    <property type="entry name" value="EAL"/>
    <property type="match status" value="1"/>
</dbReference>
<protein>
    <submittedName>
        <fullName evidence="11">EAL domain-containing protein</fullName>
    </submittedName>
</protein>
<dbReference type="OrthoDB" id="9793210at2"/>
<dbReference type="InterPro" id="IPR003122">
    <property type="entry name" value="Tar_rcpt_lig-bd"/>
</dbReference>
<dbReference type="GO" id="GO:0005886">
    <property type="term" value="C:plasma membrane"/>
    <property type="evidence" value="ECO:0007669"/>
    <property type="project" value="UniProtKB-SubCell"/>
</dbReference>
<dbReference type="SMART" id="SM00304">
    <property type="entry name" value="HAMP"/>
    <property type="match status" value="1"/>
</dbReference>
<dbReference type="Gene3D" id="3.30.450.20">
    <property type="entry name" value="PAS domain"/>
    <property type="match status" value="1"/>
</dbReference>
<dbReference type="SMART" id="SM00267">
    <property type="entry name" value="GGDEF"/>
    <property type="match status" value="1"/>
</dbReference>
<keyword evidence="6" id="KW-0472">Membrane</keyword>
<dbReference type="PANTHER" id="PTHR44757:SF2">
    <property type="entry name" value="BIOFILM ARCHITECTURE MAINTENANCE PROTEIN MBAA"/>
    <property type="match status" value="1"/>
</dbReference>
<feature type="domain" description="EAL" evidence="8">
    <location>
        <begin position="573"/>
        <end position="832"/>
    </location>
</feature>
<comment type="subcellular location">
    <subcellularLocation>
        <location evidence="1">Cell membrane</location>
    </subcellularLocation>
</comment>
<dbReference type="RefSeq" id="WP_150044151.1">
    <property type="nucleotide sequence ID" value="NZ_OW485601.1"/>
</dbReference>
<dbReference type="GO" id="GO:0006935">
    <property type="term" value="P:chemotaxis"/>
    <property type="evidence" value="ECO:0007669"/>
    <property type="project" value="InterPro"/>
</dbReference>
<evidence type="ECO:0000256" key="4">
    <source>
        <dbReference type="ARBA" id="ARBA00022692"/>
    </source>
</evidence>
<dbReference type="AlphaFoldDB" id="A0A5M6ILN0"/>
<proteinExistence type="predicted"/>
<keyword evidence="7" id="KW-0807">Transducer</keyword>
<dbReference type="EMBL" id="VWPK01000057">
    <property type="protein sequence ID" value="KAA5609176.1"/>
    <property type="molecule type" value="Genomic_DNA"/>
</dbReference>
<dbReference type="InterPro" id="IPR052155">
    <property type="entry name" value="Biofilm_reg_signaling"/>
</dbReference>
<dbReference type="SUPFAM" id="SSF55785">
    <property type="entry name" value="PYP-like sensor domain (PAS domain)"/>
    <property type="match status" value="1"/>
</dbReference>
<dbReference type="Pfam" id="PF02203">
    <property type="entry name" value="TarH"/>
    <property type="match status" value="1"/>
</dbReference>
<dbReference type="Gene3D" id="6.10.340.10">
    <property type="match status" value="1"/>
</dbReference>
<dbReference type="SUPFAM" id="SSF55073">
    <property type="entry name" value="Nucleotide cyclase"/>
    <property type="match status" value="1"/>
</dbReference>
<evidence type="ECO:0000313" key="12">
    <source>
        <dbReference type="Proteomes" id="UP000325255"/>
    </source>
</evidence>
<dbReference type="SUPFAM" id="SSF141868">
    <property type="entry name" value="EAL domain-like"/>
    <property type="match status" value="1"/>
</dbReference>
<evidence type="ECO:0000256" key="2">
    <source>
        <dbReference type="ARBA" id="ARBA00022475"/>
    </source>
</evidence>
<dbReference type="InterPro" id="IPR000160">
    <property type="entry name" value="GGDEF_dom"/>
</dbReference>
<evidence type="ECO:0000256" key="7">
    <source>
        <dbReference type="ARBA" id="ARBA00023224"/>
    </source>
</evidence>
<keyword evidence="2" id="KW-1003">Cell membrane</keyword>
<evidence type="ECO:0000259" key="10">
    <source>
        <dbReference type="PROSITE" id="PS50887"/>
    </source>
</evidence>
<evidence type="ECO:0000256" key="6">
    <source>
        <dbReference type="ARBA" id="ARBA00023136"/>
    </source>
</evidence>
<evidence type="ECO:0000313" key="11">
    <source>
        <dbReference type="EMBL" id="KAA5609176.1"/>
    </source>
</evidence>
<evidence type="ECO:0000256" key="3">
    <source>
        <dbReference type="ARBA" id="ARBA00022481"/>
    </source>
</evidence>
<name>A0A5M6ILN0_9PROT</name>
<dbReference type="PANTHER" id="PTHR44757">
    <property type="entry name" value="DIGUANYLATE CYCLASE DGCP"/>
    <property type="match status" value="1"/>
</dbReference>
<sequence>MFIDRLSIRSKLAFAFAALVLILAVTDGMAIRASMALRDHTVEIVDNWMPSTMQLGRLAEGIARLRRNQGSAMIAHLHRIGGGGGNVSGARGPEARRQIDAAWNGYRPLVSQGEEQRLADDIGGQLQRFLDMDAAFRGLLAAGETERAIAFEAGDLRETYLRLQDAVHADQDFNRAMAVQLGRQARAIGRDVLWRTGTATALGVLTALLAAMWLNRTVTARIVRLSRIMRQLGRGDCAFDLPCVTRADEIGDMARGIELCRENILARREGEAALRRTNLQFDAALGSMLQGLVVWDRELRLQLANVRFFEITGLPADALAPGMSVEAVCAAGLRHGFHPDEDPDAACARYRALLASRHPHQHEAELRPGLLVKLFFQPMADGGCVVTLEDITERRHNEQQIIHMARHDALTGLANRAMFHDCVEEALGHGPGAGFAVFCLDLDHFKDVNDTLGHAVGDGLLRQVAERLRHCLRGHDPVARLGGDEFAVLVGELEAPEAAIALAGRIIERVGAPYEVDGHPVVIGASIGIALAGPDTRPGDLLKRADVALDKAKEERGSACVFVPGMDEHLQLRRGLEADLRAAVQAREFELFYQPLFSLARNRVTGFEALLRWRSPRRGMVSPAEFIPLAEQTGLIVPIGEWVLRTACAEAAGWPEEVKVAVNLSPVQFRSRGLVETVREALQESGLAPARLELEITETVLLQETETVMSLLTRLHELGVSIAMDDFGTGYSSLSYLRRFPFDKIKIDQSFIRELQAPPAGAPAEPPGCAAVIVRAIVGLGESLGIQTIAEGVETAAQLAQLRQEGCTEVQGYFISPPRPAAEVGALLARLNPPGSGVAREREEA</sequence>
<evidence type="ECO:0000256" key="1">
    <source>
        <dbReference type="ARBA" id="ARBA00004236"/>
    </source>
</evidence>
<dbReference type="InterPro" id="IPR035965">
    <property type="entry name" value="PAS-like_dom_sf"/>
</dbReference>
<dbReference type="Gene3D" id="3.20.20.450">
    <property type="entry name" value="EAL domain"/>
    <property type="match status" value="1"/>
</dbReference>
<dbReference type="Pfam" id="PF00672">
    <property type="entry name" value="HAMP"/>
    <property type="match status" value="1"/>
</dbReference>
<dbReference type="SUPFAM" id="SSF158472">
    <property type="entry name" value="HAMP domain-like"/>
    <property type="match status" value="1"/>
</dbReference>
<evidence type="ECO:0000256" key="5">
    <source>
        <dbReference type="ARBA" id="ARBA00022989"/>
    </source>
</evidence>
<evidence type="ECO:0000259" key="8">
    <source>
        <dbReference type="PROSITE" id="PS50883"/>
    </source>
</evidence>
<keyword evidence="3" id="KW-0488">Methylation</keyword>
<dbReference type="Pfam" id="PF12860">
    <property type="entry name" value="PAS_7"/>
    <property type="match status" value="1"/>
</dbReference>
<dbReference type="InterPro" id="IPR029787">
    <property type="entry name" value="Nucleotide_cyclase"/>
</dbReference>
<organism evidence="11 12">
    <name type="scientific">Rhodovastum atsumiense</name>
    <dbReference type="NCBI Taxonomy" id="504468"/>
    <lineage>
        <taxon>Bacteria</taxon>
        <taxon>Pseudomonadati</taxon>
        <taxon>Pseudomonadota</taxon>
        <taxon>Alphaproteobacteria</taxon>
        <taxon>Acetobacterales</taxon>
        <taxon>Acetobacteraceae</taxon>
        <taxon>Rhodovastum</taxon>
    </lineage>
</organism>
<keyword evidence="5" id="KW-1133">Transmembrane helix</keyword>
<dbReference type="InterPro" id="IPR003660">
    <property type="entry name" value="HAMP_dom"/>
</dbReference>